<dbReference type="RefSeq" id="WP_308489966.1">
    <property type="nucleotide sequence ID" value="NZ_JAVFCB010000008.1"/>
</dbReference>
<organism evidence="2 3">
    <name type="scientific">Microbacterium capsulatum</name>
    <dbReference type="NCBI Taxonomy" id="3041921"/>
    <lineage>
        <taxon>Bacteria</taxon>
        <taxon>Bacillati</taxon>
        <taxon>Actinomycetota</taxon>
        <taxon>Actinomycetes</taxon>
        <taxon>Micrococcales</taxon>
        <taxon>Microbacteriaceae</taxon>
        <taxon>Microbacterium</taxon>
    </lineage>
</organism>
<protein>
    <submittedName>
        <fullName evidence="2">Uncharacterized protein</fullName>
    </submittedName>
</protein>
<keyword evidence="1" id="KW-0472">Membrane</keyword>
<evidence type="ECO:0000313" key="2">
    <source>
        <dbReference type="EMBL" id="MDQ4215015.1"/>
    </source>
</evidence>
<comment type="caution">
    <text evidence="2">The sequence shown here is derived from an EMBL/GenBank/DDBJ whole genome shotgun (WGS) entry which is preliminary data.</text>
</comment>
<keyword evidence="1" id="KW-1133">Transmembrane helix</keyword>
<evidence type="ECO:0000313" key="3">
    <source>
        <dbReference type="Proteomes" id="UP001230289"/>
    </source>
</evidence>
<evidence type="ECO:0000256" key="1">
    <source>
        <dbReference type="SAM" id="Phobius"/>
    </source>
</evidence>
<dbReference type="Proteomes" id="UP001230289">
    <property type="component" value="Unassembled WGS sequence"/>
</dbReference>
<accession>A0ABU0XMQ7</accession>
<keyword evidence="3" id="KW-1185">Reference proteome</keyword>
<name>A0ABU0XMQ7_9MICO</name>
<proteinExistence type="predicted"/>
<dbReference type="EMBL" id="JAVFCB010000008">
    <property type="protein sequence ID" value="MDQ4215015.1"/>
    <property type="molecule type" value="Genomic_DNA"/>
</dbReference>
<feature type="transmembrane region" description="Helical" evidence="1">
    <location>
        <begin position="21"/>
        <end position="46"/>
    </location>
</feature>
<reference evidence="2 3" key="1">
    <citation type="submission" date="2023-08" db="EMBL/GenBank/DDBJ databases">
        <title>Microbacterium sp. nov., isolated from a waste landfill.</title>
        <authorList>
            <person name="Wen W."/>
        </authorList>
    </citation>
    <scope>NUCLEOTIDE SEQUENCE [LARGE SCALE GENOMIC DNA]</scope>
    <source>
        <strain evidence="2 3">ASV81</strain>
    </source>
</reference>
<gene>
    <name evidence="2" type="ORF">RBR11_13920</name>
</gene>
<keyword evidence="1" id="KW-0812">Transmembrane</keyword>
<sequence length="75" mass="8163">MRERGRRRSAADEEYRRSSRAIGWQVVTVSAALVVVGAALAIAYVFRQTRPAELARPPDLIQTIRGAGCRLGAPA</sequence>